<dbReference type="GO" id="GO:0031145">
    <property type="term" value="P:anaphase-promoting complex-dependent catabolic process"/>
    <property type="evidence" value="ECO:0007669"/>
    <property type="project" value="InterPro"/>
</dbReference>
<feature type="compositionally biased region" description="Acidic residues" evidence="6">
    <location>
        <begin position="279"/>
        <end position="289"/>
    </location>
</feature>
<protein>
    <submittedName>
        <fullName evidence="8">Related to anaphase promoting complex subunit 10</fullName>
    </submittedName>
</protein>
<dbReference type="Gene3D" id="2.60.120.260">
    <property type="entry name" value="Galactose-binding domain-like"/>
    <property type="match status" value="1"/>
</dbReference>
<dbReference type="FunFam" id="2.60.120.260:FF:000336">
    <property type="entry name" value="Chromosome 1, whole genome shotgun sequence"/>
    <property type="match status" value="1"/>
</dbReference>
<sequence length="309" mass="33195">MERDAVASTSRAPQLTPPPSERKRRRPRRIYDIEDRSTKSDVGSAPGTSWTLSSYKPGSGVPELRSADLTKLWQSDGNQPHLINIQFARRTCVTHLSIYLDVKQDDSYTPTKIAIKAGTNYHDLTLVRQRTFDAPQGWKHFSMTPGGSADTVASEEDEEAAQEEDGFEGGEDDEGVAEDEDEDGAGEGAGGGEGIRVWLLQVCILANHLNGKDTHIRRLIVFGPKSAANGTADNRLKRGPTSSMAYQMAAPKSRAALTSSANGGNVTLAQLLSLQEQAGAEDEGGDGEEGNAAASPSRRSGLNLFGNIR</sequence>
<feature type="region of interest" description="Disordered" evidence="6">
    <location>
        <begin position="1"/>
        <end position="54"/>
    </location>
</feature>
<dbReference type="InterPro" id="IPR008979">
    <property type="entry name" value="Galactose-bd-like_sf"/>
</dbReference>
<evidence type="ECO:0000313" key="8">
    <source>
        <dbReference type="EMBL" id="SPO20371.1"/>
    </source>
</evidence>
<dbReference type="Pfam" id="PF03256">
    <property type="entry name" value="ANAPC10"/>
    <property type="match status" value="1"/>
</dbReference>
<feature type="region of interest" description="Disordered" evidence="6">
    <location>
        <begin position="274"/>
        <end position="309"/>
    </location>
</feature>
<evidence type="ECO:0000256" key="3">
    <source>
        <dbReference type="ARBA" id="ARBA00022776"/>
    </source>
</evidence>
<dbReference type="GO" id="GO:0051301">
    <property type="term" value="P:cell division"/>
    <property type="evidence" value="ECO:0007669"/>
    <property type="project" value="UniProtKB-KW"/>
</dbReference>
<name>A0A5C3DT78_9BASI</name>
<keyword evidence="4" id="KW-0833">Ubl conjugation pathway</keyword>
<dbReference type="GO" id="GO:0070979">
    <property type="term" value="P:protein K11-linked ubiquitination"/>
    <property type="evidence" value="ECO:0007669"/>
    <property type="project" value="TreeGrafter"/>
</dbReference>
<evidence type="ECO:0000256" key="6">
    <source>
        <dbReference type="SAM" id="MobiDB-lite"/>
    </source>
</evidence>
<feature type="compositionally biased region" description="Acidic residues" evidence="6">
    <location>
        <begin position="153"/>
        <end position="185"/>
    </location>
</feature>
<dbReference type="CDD" id="cd08366">
    <property type="entry name" value="APC10"/>
    <property type="match status" value="1"/>
</dbReference>
<feature type="region of interest" description="Disordered" evidence="6">
    <location>
        <begin position="139"/>
        <end position="190"/>
    </location>
</feature>
<dbReference type="Proteomes" id="UP000324022">
    <property type="component" value="Unassembled WGS sequence"/>
</dbReference>
<dbReference type="EMBL" id="OOIN01000001">
    <property type="protein sequence ID" value="SPO20371.1"/>
    <property type="molecule type" value="Genomic_DNA"/>
</dbReference>
<feature type="domain" description="DOC" evidence="7">
    <location>
        <begin position="20"/>
        <end position="248"/>
    </location>
</feature>
<dbReference type="AlphaFoldDB" id="A0A5C3DT78"/>
<dbReference type="SMART" id="SM01337">
    <property type="entry name" value="APC10"/>
    <property type="match status" value="1"/>
</dbReference>
<organism evidence="8 9">
    <name type="scientific">Ustilago trichophora</name>
    <dbReference type="NCBI Taxonomy" id="86804"/>
    <lineage>
        <taxon>Eukaryota</taxon>
        <taxon>Fungi</taxon>
        <taxon>Dikarya</taxon>
        <taxon>Basidiomycota</taxon>
        <taxon>Ustilaginomycotina</taxon>
        <taxon>Ustilaginomycetes</taxon>
        <taxon>Ustilaginales</taxon>
        <taxon>Ustilaginaceae</taxon>
        <taxon>Ustilago</taxon>
    </lineage>
</organism>
<keyword evidence="9" id="KW-1185">Reference proteome</keyword>
<dbReference type="SUPFAM" id="SSF49785">
    <property type="entry name" value="Galactose-binding domain-like"/>
    <property type="match status" value="1"/>
</dbReference>
<keyword evidence="2" id="KW-0132">Cell division</keyword>
<evidence type="ECO:0000256" key="4">
    <source>
        <dbReference type="ARBA" id="ARBA00022786"/>
    </source>
</evidence>
<dbReference type="PANTHER" id="PTHR12936:SF0">
    <property type="entry name" value="ANAPHASE-PROMOTING COMPLEX SUBUNIT 10"/>
    <property type="match status" value="1"/>
</dbReference>
<evidence type="ECO:0000256" key="2">
    <source>
        <dbReference type="ARBA" id="ARBA00022618"/>
    </source>
</evidence>
<evidence type="ECO:0000259" key="7">
    <source>
        <dbReference type="PROSITE" id="PS51284"/>
    </source>
</evidence>
<evidence type="ECO:0000256" key="5">
    <source>
        <dbReference type="ARBA" id="ARBA00023306"/>
    </source>
</evidence>
<dbReference type="InterPro" id="IPR016901">
    <property type="entry name" value="APC10/Doc1"/>
</dbReference>
<evidence type="ECO:0000313" key="9">
    <source>
        <dbReference type="Proteomes" id="UP000324022"/>
    </source>
</evidence>
<dbReference type="PANTHER" id="PTHR12936">
    <property type="entry name" value="ANAPHASE-PROMOTING COMPLEX 10"/>
    <property type="match status" value="1"/>
</dbReference>
<dbReference type="GO" id="GO:0005680">
    <property type="term" value="C:anaphase-promoting complex"/>
    <property type="evidence" value="ECO:0007669"/>
    <property type="project" value="InterPro"/>
</dbReference>
<keyword evidence="3" id="KW-0498">Mitosis</keyword>
<reference evidence="8 9" key="1">
    <citation type="submission" date="2018-03" db="EMBL/GenBank/DDBJ databases">
        <authorList>
            <person name="Guldener U."/>
        </authorList>
    </citation>
    <scope>NUCLEOTIDE SEQUENCE [LARGE SCALE GENOMIC DNA]</scope>
    <source>
        <strain evidence="8 9">NBRC100155</strain>
    </source>
</reference>
<evidence type="ECO:0000256" key="1">
    <source>
        <dbReference type="ARBA" id="ARBA00006762"/>
    </source>
</evidence>
<dbReference type="OrthoDB" id="24948at2759"/>
<comment type="similarity">
    <text evidence="1">Belongs to the APC10 family.</text>
</comment>
<gene>
    <name evidence="8" type="ORF">UTRI_00770_B</name>
</gene>
<proteinExistence type="inferred from homology"/>
<dbReference type="InterPro" id="IPR004939">
    <property type="entry name" value="APC_su10/DOC_dom"/>
</dbReference>
<dbReference type="PROSITE" id="PS51284">
    <property type="entry name" value="DOC"/>
    <property type="match status" value="1"/>
</dbReference>
<accession>A0A5C3DT78</accession>
<feature type="compositionally biased region" description="Basic and acidic residues" evidence="6">
    <location>
        <begin position="29"/>
        <end position="39"/>
    </location>
</feature>
<keyword evidence="5" id="KW-0131">Cell cycle</keyword>